<feature type="domain" description="Fimbrial-type adhesion" evidence="6">
    <location>
        <begin position="33"/>
        <end position="185"/>
    </location>
</feature>
<evidence type="ECO:0000256" key="5">
    <source>
        <dbReference type="SAM" id="SignalP"/>
    </source>
</evidence>
<evidence type="ECO:0000256" key="3">
    <source>
        <dbReference type="ARBA" id="ARBA00022729"/>
    </source>
</evidence>
<sequence length="186" mass="18838">MEFQIVKMNVCVNSLIALGLSLSASAFAADGMISFEGIVNGKTCTLDSGSQNLTVTLPSVLTTTFSAAGTASSAAPTQFTLTASGCDVGTVSAAAVFSAGANVDSVTGNLKNTFAGGTNAQVRLYKKDGLTPINLANFGDSVTNTGTVDSGTGTVSVIFFANYFGAVAPVTPGLLKTSIQYSMQYL</sequence>
<evidence type="ECO:0000256" key="2">
    <source>
        <dbReference type="ARBA" id="ARBA00006671"/>
    </source>
</evidence>
<evidence type="ECO:0000259" key="6">
    <source>
        <dbReference type="Pfam" id="PF00419"/>
    </source>
</evidence>
<keyword evidence="4" id="KW-0281">Fimbrium</keyword>
<protein>
    <recommendedName>
        <fullName evidence="6">Fimbrial-type adhesion domain-containing protein</fullName>
    </recommendedName>
</protein>
<reference evidence="7 8" key="1">
    <citation type="submission" date="2016-11" db="EMBL/GenBank/DDBJ databases">
        <title>Rahnella oryzae sp. nov., isolated from rice root.</title>
        <authorList>
            <person name="Zhang X.-X."/>
            <person name="Zhang J."/>
        </authorList>
    </citation>
    <scope>NUCLEOTIDE SEQUENCE [LARGE SCALE GENOMIC DNA]</scope>
    <source>
        <strain evidence="7 8">J11-6</strain>
    </source>
</reference>
<dbReference type="SUPFAM" id="SSF49401">
    <property type="entry name" value="Bacterial adhesins"/>
    <property type="match status" value="1"/>
</dbReference>
<proteinExistence type="inferred from homology"/>
<dbReference type="InterPro" id="IPR050263">
    <property type="entry name" value="Bact_Fimbrial_Adh_Pro"/>
</dbReference>
<dbReference type="InterPro" id="IPR000259">
    <property type="entry name" value="Adhesion_dom_fimbrial"/>
</dbReference>
<evidence type="ECO:0000256" key="1">
    <source>
        <dbReference type="ARBA" id="ARBA00004561"/>
    </source>
</evidence>
<evidence type="ECO:0000313" key="8">
    <source>
        <dbReference type="Proteomes" id="UP000216021"/>
    </source>
</evidence>
<dbReference type="EMBL" id="MOXD01000007">
    <property type="protein sequence ID" value="OMQ21775.1"/>
    <property type="molecule type" value="Genomic_DNA"/>
</dbReference>
<feature type="signal peptide" evidence="5">
    <location>
        <begin position="1"/>
        <end position="28"/>
    </location>
</feature>
<evidence type="ECO:0000313" key="7">
    <source>
        <dbReference type="EMBL" id="OMQ21775.1"/>
    </source>
</evidence>
<organism evidence="7 8">
    <name type="scientific">Serratia oryzae</name>
    <dbReference type="NCBI Taxonomy" id="2034155"/>
    <lineage>
        <taxon>Bacteria</taxon>
        <taxon>Pseudomonadati</taxon>
        <taxon>Pseudomonadota</taxon>
        <taxon>Gammaproteobacteria</taxon>
        <taxon>Enterobacterales</taxon>
        <taxon>Yersiniaceae</taxon>
        <taxon>Serratia</taxon>
    </lineage>
</organism>
<accession>A0A1S8CHH3</accession>
<dbReference type="Gene3D" id="2.60.40.1090">
    <property type="entry name" value="Fimbrial-type adhesion domain"/>
    <property type="match status" value="1"/>
</dbReference>
<name>A0A1S8CHH3_9GAMM</name>
<comment type="caution">
    <text evidence="7">The sequence shown here is derived from an EMBL/GenBank/DDBJ whole genome shotgun (WGS) entry which is preliminary data.</text>
</comment>
<comment type="subcellular location">
    <subcellularLocation>
        <location evidence="1">Fimbrium</location>
    </subcellularLocation>
</comment>
<dbReference type="InterPro" id="IPR036937">
    <property type="entry name" value="Adhesion_dom_fimbrial_sf"/>
</dbReference>
<dbReference type="PANTHER" id="PTHR33420">
    <property type="entry name" value="FIMBRIAL SUBUNIT ELFA-RELATED"/>
    <property type="match status" value="1"/>
</dbReference>
<dbReference type="PANTHER" id="PTHR33420:SF3">
    <property type="entry name" value="FIMBRIAL SUBUNIT ELFA"/>
    <property type="match status" value="1"/>
</dbReference>
<dbReference type="Proteomes" id="UP000216021">
    <property type="component" value="Unassembled WGS sequence"/>
</dbReference>
<keyword evidence="8" id="KW-1185">Reference proteome</keyword>
<feature type="chain" id="PRO_5012933069" description="Fimbrial-type adhesion domain-containing protein" evidence="5">
    <location>
        <begin position="29"/>
        <end position="186"/>
    </location>
</feature>
<dbReference type="InterPro" id="IPR008966">
    <property type="entry name" value="Adhesion_dom_sf"/>
</dbReference>
<keyword evidence="3 5" id="KW-0732">Signal</keyword>
<dbReference type="STRING" id="2034155.BMI79_13770"/>
<dbReference type="GO" id="GO:0009289">
    <property type="term" value="C:pilus"/>
    <property type="evidence" value="ECO:0007669"/>
    <property type="project" value="UniProtKB-SubCell"/>
</dbReference>
<evidence type="ECO:0000256" key="4">
    <source>
        <dbReference type="ARBA" id="ARBA00023263"/>
    </source>
</evidence>
<gene>
    <name evidence="7" type="ORF">BMI79_13770</name>
</gene>
<dbReference type="Pfam" id="PF00419">
    <property type="entry name" value="Fimbrial"/>
    <property type="match status" value="1"/>
</dbReference>
<dbReference type="AlphaFoldDB" id="A0A1S8CHH3"/>
<dbReference type="GO" id="GO:0043709">
    <property type="term" value="P:cell adhesion involved in single-species biofilm formation"/>
    <property type="evidence" value="ECO:0007669"/>
    <property type="project" value="TreeGrafter"/>
</dbReference>
<comment type="similarity">
    <text evidence="2">Belongs to the fimbrial protein family.</text>
</comment>